<protein>
    <submittedName>
        <fullName evidence="1">Uncharacterized protein</fullName>
    </submittedName>
</protein>
<evidence type="ECO:0000313" key="1">
    <source>
        <dbReference type="EMBL" id="CCO48800.1"/>
    </source>
</evidence>
<dbReference type="EMBL" id="CAOF01000155">
    <property type="protein sequence ID" value="CCO48800.1"/>
    <property type="molecule type" value="Genomic_DNA"/>
</dbReference>
<sequence>MKILFLISSSNIAGSAGIKNGSKFMAHRSAFKGGEVYHVTLQKVYNSTKIKHAFENVLKLAKSQRKLTKSNNMTT</sequence>
<dbReference type="AlphaFoldDB" id="A0AAV2VVZ8"/>
<evidence type="ECO:0000313" key="2">
    <source>
        <dbReference type="Proteomes" id="UP000018211"/>
    </source>
</evidence>
<accession>A0AAV2VVZ8</accession>
<organism evidence="1 2">
    <name type="scientific">Vibrio nigripulchritudo SOn1</name>
    <dbReference type="NCBI Taxonomy" id="1238450"/>
    <lineage>
        <taxon>Bacteria</taxon>
        <taxon>Pseudomonadati</taxon>
        <taxon>Pseudomonadota</taxon>
        <taxon>Gammaproteobacteria</taxon>
        <taxon>Vibrionales</taxon>
        <taxon>Vibrionaceae</taxon>
        <taxon>Vibrio</taxon>
    </lineage>
</organism>
<gene>
    <name evidence="1" type="ORF">VIBNISOn1_610004</name>
</gene>
<dbReference type="Proteomes" id="UP000018211">
    <property type="component" value="Unassembled WGS sequence"/>
</dbReference>
<comment type="caution">
    <text evidence="1">The sequence shown here is derived from an EMBL/GenBank/DDBJ whole genome shotgun (WGS) entry which is preliminary data.</text>
</comment>
<name>A0AAV2VVZ8_9VIBR</name>
<reference evidence="1 2" key="1">
    <citation type="journal article" date="2013" name="ISME J.">
        <title>Comparative genomics of pathogenic lineages of Vibrio nigripulchritudo identifies virulence-associated traits.</title>
        <authorList>
            <person name="Goudenege D."/>
            <person name="Labreuche Y."/>
            <person name="Krin E."/>
            <person name="Ansquer D."/>
            <person name="Mangenot S."/>
            <person name="Calteau A."/>
            <person name="Medigue C."/>
            <person name="Mazel D."/>
            <person name="Polz M.F."/>
            <person name="Le Roux F."/>
        </authorList>
    </citation>
    <scope>NUCLEOTIDE SEQUENCE [LARGE SCALE GENOMIC DNA]</scope>
    <source>
        <strain evidence="1 2">SOn1</strain>
    </source>
</reference>
<proteinExistence type="predicted"/>